<dbReference type="GO" id="GO:0003677">
    <property type="term" value="F:DNA binding"/>
    <property type="evidence" value="ECO:0007669"/>
    <property type="project" value="UniProtKB-KW"/>
</dbReference>
<evidence type="ECO:0000313" key="6">
    <source>
        <dbReference type="Proteomes" id="UP000432464"/>
    </source>
</evidence>
<feature type="region of interest" description="Disordered" evidence="2">
    <location>
        <begin position="179"/>
        <end position="204"/>
    </location>
</feature>
<dbReference type="Pfam" id="PF10006">
    <property type="entry name" value="DUF2249"/>
    <property type="match status" value="1"/>
</dbReference>
<gene>
    <name evidence="5" type="ORF">GLP40_20785</name>
</gene>
<protein>
    <submittedName>
        <fullName evidence="5">DUF2249 domain-containing protein</fullName>
    </submittedName>
</protein>
<dbReference type="AlphaFoldDB" id="A0A6I3L0B8"/>
<reference evidence="5 6" key="1">
    <citation type="submission" date="2019-11" db="EMBL/GenBank/DDBJ databases">
        <title>Nocardia sp. nov. CT2-14 isolated from soil.</title>
        <authorList>
            <person name="Kanchanasin P."/>
            <person name="Tanasupawat S."/>
            <person name="Yuki M."/>
            <person name="Kudo T."/>
        </authorList>
    </citation>
    <scope>NUCLEOTIDE SEQUENCE [LARGE SCALE GENOMIC DNA]</scope>
    <source>
        <strain evidence="5 6">CT2-14</strain>
    </source>
</reference>
<proteinExistence type="predicted"/>
<evidence type="ECO:0000256" key="2">
    <source>
        <dbReference type="SAM" id="MobiDB-lite"/>
    </source>
</evidence>
<dbReference type="InterPro" id="IPR003313">
    <property type="entry name" value="AraC-bd"/>
</dbReference>
<dbReference type="Pfam" id="PF02311">
    <property type="entry name" value="AraC_binding"/>
    <property type="match status" value="1"/>
</dbReference>
<name>A0A6I3L0B8_9NOCA</name>
<accession>A0A6I3L0B8</accession>
<dbReference type="InterPro" id="IPR014710">
    <property type="entry name" value="RmlC-like_jellyroll"/>
</dbReference>
<dbReference type="InterPro" id="IPR018720">
    <property type="entry name" value="DUF2249"/>
</dbReference>
<feature type="domain" description="DUF2249" evidence="4">
    <location>
        <begin position="15"/>
        <end position="83"/>
    </location>
</feature>
<evidence type="ECO:0000259" key="3">
    <source>
        <dbReference type="Pfam" id="PF02311"/>
    </source>
</evidence>
<evidence type="ECO:0000259" key="4">
    <source>
        <dbReference type="Pfam" id="PF10006"/>
    </source>
</evidence>
<dbReference type="SUPFAM" id="SSF51182">
    <property type="entry name" value="RmlC-like cupins"/>
    <property type="match status" value="1"/>
</dbReference>
<dbReference type="GO" id="GO:0006355">
    <property type="term" value="P:regulation of DNA-templated transcription"/>
    <property type="evidence" value="ECO:0007669"/>
    <property type="project" value="InterPro"/>
</dbReference>
<dbReference type="RefSeq" id="WP_154789612.1">
    <property type="nucleotide sequence ID" value="NZ_WMBB01000009.1"/>
</dbReference>
<feature type="domain" description="AraC-type arabinose-binding/dimerisation" evidence="3">
    <location>
        <begin position="142"/>
        <end position="192"/>
    </location>
</feature>
<evidence type="ECO:0000313" key="5">
    <source>
        <dbReference type="EMBL" id="MTE15201.1"/>
    </source>
</evidence>
<dbReference type="EMBL" id="WMBB01000009">
    <property type="protein sequence ID" value="MTE15201.1"/>
    <property type="molecule type" value="Genomic_DNA"/>
</dbReference>
<dbReference type="Gene3D" id="2.60.120.10">
    <property type="entry name" value="Jelly Rolls"/>
    <property type="match status" value="1"/>
</dbReference>
<comment type="caution">
    <text evidence="5">The sequence shown here is derived from an EMBL/GenBank/DDBJ whole genome shotgun (WGS) entry which is preliminary data.</text>
</comment>
<keyword evidence="1" id="KW-0238">DNA-binding</keyword>
<sequence>MNFGREAMMTSDIECDVRSLGDSGKQRAIFAHFDSLSVGQSLVLVNNRPIEHLRDAFDAEYAGSYSWQELEPRPRSWRVRIGKTASDALPRVVGHTSSGDLDRRSAVWSLPIQRRHDLDVTIVTLAPGTSTTPRPGPAVDTLVHVLAGTGTVTTELRDLDLDPGTLLWLPRHTPRSYTAGPDGLRYLRVRPHQQSPVPDSDGPW</sequence>
<organism evidence="5 6">
    <name type="scientific">Nocardia aurantiaca</name>
    <dbReference type="NCBI Taxonomy" id="2675850"/>
    <lineage>
        <taxon>Bacteria</taxon>
        <taxon>Bacillati</taxon>
        <taxon>Actinomycetota</taxon>
        <taxon>Actinomycetes</taxon>
        <taxon>Mycobacteriales</taxon>
        <taxon>Nocardiaceae</taxon>
        <taxon>Nocardia</taxon>
    </lineage>
</organism>
<keyword evidence="6" id="KW-1185">Reference proteome</keyword>
<dbReference type="InterPro" id="IPR011051">
    <property type="entry name" value="RmlC_Cupin_sf"/>
</dbReference>
<evidence type="ECO:0000256" key="1">
    <source>
        <dbReference type="ARBA" id="ARBA00023125"/>
    </source>
</evidence>
<dbReference type="Proteomes" id="UP000432464">
    <property type="component" value="Unassembled WGS sequence"/>
</dbReference>